<keyword evidence="1" id="KW-1133">Transmembrane helix</keyword>
<evidence type="ECO:0000313" key="3">
    <source>
        <dbReference type="Proteomes" id="UP001436297"/>
    </source>
</evidence>
<feature type="transmembrane region" description="Helical" evidence="1">
    <location>
        <begin position="7"/>
        <end position="23"/>
    </location>
</feature>
<evidence type="ECO:0000313" key="2">
    <source>
        <dbReference type="EMBL" id="XAF70396.1"/>
    </source>
</evidence>
<sequence length="101" mass="11825">MARSKLYFYLTLLFILISFYFNTKNPLLNIHFHSIIKLIIVCSIINAIILIISVIFADKSIKHTRDKEDWIRKASKFLPFILLIVIILHILSSLSTFDVLF</sequence>
<name>A0ABZ3EC52_9STAP</name>
<keyword evidence="1" id="KW-0812">Transmembrane</keyword>
<gene>
    <name evidence="2" type="ORF">QQM35_10010</name>
</gene>
<feature type="transmembrane region" description="Helical" evidence="1">
    <location>
        <begin position="77"/>
        <end position="97"/>
    </location>
</feature>
<dbReference type="Proteomes" id="UP001436297">
    <property type="component" value="Chromosome"/>
</dbReference>
<protein>
    <submittedName>
        <fullName evidence="2">Uncharacterized protein</fullName>
    </submittedName>
</protein>
<reference evidence="2 3" key="1">
    <citation type="journal article" date="2024" name="Pathogens">
        <title>Staphylococcus hsinchuensis sp. nov., Isolated from Soymilk.</title>
        <authorList>
            <person name="Wang Y.T."/>
            <person name="Lin Y.C."/>
            <person name="Hsieh Y.H."/>
            <person name="Lin Y.T."/>
            <person name="Hamada M."/>
            <person name="Chen C.C."/>
            <person name="Liou J.S."/>
            <person name="Lee A.Y."/>
            <person name="Zhang W.L."/>
            <person name="Chen Y.T."/>
            <person name="Huang C.H."/>
        </authorList>
    </citation>
    <scope>NUCLEOTIDE SEQUENCE [LARGE SCALE GENOMIC DNA]</scope>
    <source>
        <strain evidence="2 3">H164</strain>
    </source>
</reference>
<keyword evidence="3" id="KW-1185">Reference proteome</keyword>
<organism evidence="2 3">
    <name type="scientific">Staphylococcus hsinchuensis</name>
    <dbReference type="NCBI Taxonomy" id="3051183"/>
    <lineage>
        <taxon>Bacteria</taxon>
        <taxon>Bacillati</taxon>
        <taxon>Bacillota</taxon>
        <taxon>Bacilli</taxon>
        <taxon>Bacillales</taxon>
        <taxon>Staphylococcaceae</taxon>
        <taxon>Staphylococcus</taxon>
    </lineage>
</organism>
<dbReference type="RefSeq" id="WP_342610376.1">
    <property type="nucleotide sequence ID" value="NZ_CP128355.1"/>
</dbReference>
<accession>A0ABZ3EC52</accession>
<feature type="transmembrane region" description="Helical" evidence="1">
    <location>
        <begin position="35"/>
        <end position="56"/>
    </location>
</feature>
<proteinExistence type="predicted"/>
<keyword evidence="1" id="KW-0472">Membrane</keyword>
<evidence type="ECO:0000256" key="1">
    <source>
        <dbReference type="SAM" id="Phobius"/>
    </source>
</evidence>
<dbReference type="EMBL" id="CP128355">
    <property type="protein sequence ID" value="XAF70396.1"/>
    <property type="molecule type" value="Genomic_DNA"/>
</dbReference>